<evidence type="ECO:0000256" key="6">
    <source>
        <dbReference type="ARBA" id="ARBA00022679"/>
    </source>
</evidence>
<dbReference type="RefSeq" id="XP_031025122.1">
    <property type="nucleotide sequence ID" value="XM_031168950.1"/>
</dbReference>
<evidence type="ECO:0008006" key="13">
    <source>
        <dbReference type="Google" id="ProtNLM"/>
    </source>
</evidence>
<dbReference type="PANTHER" id="PTHR12734">
    <property type="entry name" value="METHYLTRANSFERASE-RELATED"/>
    <property type="match status" value="1"/>
</dbReference>
<evidence type="ECO:0000256" key="8">
    <source>
        <dbReference type="ARBA" id="ARBA00023242"/>
    </source>
</evidence>
<gene>
    <name evidence="11" type="ORF">SmJEL517_g03022</name>
</gene>
<proteinExistence type="inferred from homology"/>
<dbReference type="SUPFAM" id="SSF53335">
    <property type="entry name" value="S-adenosyl-L-methionine-dependent methyltransferases"/>
    <property type="match status" value="1"/>
</dbReference>
<evidence type="ECO:0000256" key="1">
    <source>
        <dbReference type="ARBA" id="ARBA00004123"/>
    </source>
</evidence>
<dbReference type="PANTHER" id="PTHR12734:SF0">
    <property type="entry name" value="18S RRNA (GUANINE-N(7))-METHYLTRANSFERASE-RELATED"/>
    <property type="match status" value="1"/>
</dbReference>
<comment type="similarity">
    <text evidence="3">Belongs to the class I-like SAM-binding methyltransferase superfamily. BUD23/WBSCR22 family.</text>
</comment>
<dbReference type="GO" id="GO:0016435">
    <property type="term" value="F:rRNA (guanine) methyltransferase activity"/>
    <property type="evidence" value="ECO:0007669"/>
    <property type="project" value="InterPro"/>
</dbReference>
<dbReference type="CDD" id="cd02440">
    <property type="entry name" value="AdoMet_MTases"/>
    <property type="match status" value="1"/>
</dbReference>
<evidence type="ECO:0000313" key="12">
    <source>
        <dbReference type="Proteomes" id="UP000319731"/>
    </source>
</evidence>
<keyword evidence="8" id="KW-0539">Nucleus</keyword>
<comment type="subcellular location">
    <subcellularLocation>
        <location evidence="2">Cytoplasm</location>
    </subcellularLocation>
    <subcellularLocation>
        <location evidence="1">Nucleus</location>
    </subcellularLocation>
</comment>
<organism evidence="11 12">
    <name type="scientific">Synchytrium microbalum</name>
    <dbReference type="NCBI Taxonomy" id="1806994"/>
    <lineage>
        <taxon>Eukaryota</taxon>
        <taxon>Fungi</taxon>
        <taxon>Fungi incertae sedis</taxon>
        <taxon>Chytridiomycota</taxon>
        <taxon>Chytridiomycota incertae sedis</taxon>
        <taxon>Chytridiomycetes</taxon>
        <taxon>Synchytriales</taxon>
        <taxon>Synchytriaceae</taxon>
        <taxon>Synchytrium</taxon>
    </lineage>
</organism>
<evidence type="ECO:0000313" key="11">
    <source>
        <dbReference type="EMBL" id="TPX34358.1"/>
    </source>
</evidence>
<feature type="domain" description="Methyltransferase type 11" evidence="9">
    <location>
        <begin position="20"/>
        <end position="98"/>
    </location>
</feature>
<evidence type="ECO:0000256" key="5">
    <source>
        <dbReference type="ARBA" id="ARBA00022603"/>
    </source>
</evidence>
<accession>A0A507C4N6</accession>
<dbReference type="Pfam" id="PF08241">
    <property type="entry name" value="Methyltransf_11"/>
    <property type="match status" value="1"/>
</dbReference>
<keyword evidence="4" id="KW-0963">Cytoplasm</keyword>
<dbReference type="STRING" id="1806994.A0A507C4N6"/>
<dbReference type="Pfam" id="PF12589">
    <property type="entry name" value="WBS_methylT"/>
    <property type="match status" value="1"/>
</dbReference>
<evidence type="ECO:0000259" key="9">
    <source>
        <dbReference type="Pfam" id="PF08241"/>
    </source>
</evidence>
<evidence type="ECO:0000259" key="10">
    <source>
        <dbReference type="Pfam" id="PF12589"/>
    </source>
</evidence>
<keyword evidence="5" id="KW-0489">Methyltransferase</keyword>
<evidence type="ECO:0000256" key="7">
    <source>
        <dbReference type="ARBA" id="ARBA00022691"/>
    </source>
</evidence>
<dbReference type="FunFam" id="3.40.50.150:FF:000017">
    <property type="entry name" value="probable 18S rRNA (Guanine-N(7))-methyltransferase"/>
    <property type="match status" value="1"/>
</dbReference>
<protein>
    <recommendedName>
        <fullName evidence="13">18S rRNA (guanine(1575)-N(7))-methyltransferase Bud23 C-terminal domain-containing protein</fullName>
    </recommendedName>
</protein>
<dbReference type="GO" id="GO:0005730">
    <property type="term" value="C:nucleolus"/>
    <property type="evidence" value="ECO:0007669"/>
    <property type="project" value="TreeGrafter"/>
</dbReference>
<dbReference type="OrthoDB" id="2877at2759"/>
<dbReference type="Gene3D" id="3.40.50.150">
    <property type="entry name" value="Vaccinia Virus protein VP39"/>
    <property type="match status" value="1"/>
</dbReference>
<comment type="caution">
    <text evidence="11">The sequence shown here is derived from an EMBL/GenBank/DDBJ whole genome shotgun (WGS) entry which is preliminary data.</text>
</comment>
<sequence length="252" mass="27919">MTYRAMELLALPADQSCYLLDIGCGSGLSGECLEEDGHIWVGMDISDSMLDVAKERDTEGDLFLADIGDGVSFRPGAFDGAISISVLQWLCNADKSSHNPKNRLARFFSTLYTSLARGARAIFQFYPESPSQIDMILTAATRCGFTGGLVVDYPNSTRAKKYFLCLLAGYRGMEHTAPELPKGLDGDEPTEAVFESKRIMERQRRHGGGKGKKRVGVKDKAWILKKKETMRNKGLATALDSKYTGRKRRPQF</sequence>
<dbReference type="GO" id="GO:0070476">
    <property type="term" value="P:rRNA (guanine-N7)-methylation"/>
    <property type="evidence" value="ECO:0007669"/>
    <property type="project" value="InterPro"/>
</dbReference>
<feature type="domain" description="18S rRNA (guanine(1575)-N(7))-methyltransferase Bud23 C-terminal" evidence="10">
    <location>
        <begin position="169"/>
        <end position="249"/>
    </location>
</feature>
<dbReference type="InterPro" id="IPR022238">
    <property type="entry name" value="Bud23_C"/>
</dbReference>
<dbReference type="Proteomes" id="UP000319731">
    <property type="component" value="Unassembled WGS sequence"/>
</dbReference>
<dbReference type="InterPro" id="IPR029063">
    <property type="entry name" value="SAM-dependent_MTases_sf"/>
</dbReference>
<reference evidence="11 12" key="1">
    <citation type="journal article" date="2019" name="Sci. Rep.">
        <title>Comparative genomics of chytrid fungi reveal insights into the obligate biotrophic and pathogenic lifestyle of Synchytrium endobioticum.</title>
        <authorList>
            <person name="van de Vossenberg B.T.L.H."/>
            <person name="Warris S."/>
            <person name="Nguyen H.D.T."/>
            <person name="van Gent-Pelzer M.P.E."/>
            <person name="Joly D.L."/>
            <person name="van de Geest H.C."/>
            <person name="Bonants P.J.M."/>
            <person name="Smith D.S."/>
            <person name="Levesque C.A."/>
            <person name="van der Lee T.A.J."/>
        </authorList>
    </citation>
    <scope>NUCLEOTIDE SEQUENCE [LARGE SCALE GENOMIC DNA]</scope>
    <source>
        <strain evidence="11 12">JEL517</strain>
    </source>
</reference>
<dbReference type="GO" id="GO:0005737">
    <property type="term" value="C:cytoplasm"/>
    <property type="evidence" value="ECO:0007669"/>
    <property type="project" value="UniProtKB-SubCell"/>
</dbReference>
<evidence type="ECO:0000256" key="2">
    <source>
        <dbReference type="ARBA" id="ARBA00004496"/>
    </source>
</evidence>
<evidence type="ECO:0000256" key="3">
    <source>
        <dbReference type="ARBA" id="ARBA00005547"/>
    </source>
</evidence>
<keyword evidence="12" id="KW-1185">Reference proteome</keyword>
<dbReference type="InterPro" id="IPR013216">
    <property type="entry name" value="Methyltransf_11"/>
</dbReference>
<dbReference type="AlphaFoldDB" id="A0A507C4N6"/>
<evidence type="ECO:0000256" key="4">
    <source>
        <dbReference type="ARBA" id="ARBA00022490"/>
    </source>
</evidence>
<name>A0A507C4N6_9FUNG</name>
<dbReference type="GeneID" id="42004247"/>
<dbReference type="EMBL" id="QEAO01000014">
    <property type="protein sequence ID" value="TPX34358.1"/>
    <property type="molecule type" value="Genomic_DNA"/>
</dbReference>
<keyword evidence="6" id="KW-0808">Transferase</keyword>
<dbReference type="InterPro" id="IPR039769">
    <property type="entry name" value="Bud23-like"/>
</dbReference>
<keyword evidence="7" id="KW-0949">S-adenosyl-L-methionine</keyword>